<keyword evidence="1 5" id="KW-0597">Phosphoprotein</keyword>
<dbReference type="PROSITE" id="PS50110">
    <property type="entry name" value="RESPONSE_REGULATORY"/>
    <property type="match status" value="1"/>
</dbReference>
<dbReference type="CDD" id="cd17535">
    <property type="entry name" value="REC_NarL-like"/>
    <property type="match status" value="1"/>
</dbReference>
<feature type="domain" description="HTH luxR-type" evidence="6">
    <location>
        <begin position="144"/>
        <end position="209"/>
    </location>
</feature>
<evidence type="ECO:0000259" key="7">
    <source>
        <dbReference type="PROSITE" id="PS50110"/>
    </source>
</evidence>
<organism evidence="8">
    <name type="scientific">Desulfobacca acetoxidans</name>
    <dbReference type="NCBI Taxonomy" id="60893"/>
    <lineage>
        <taxon>Bacteria</taxon>
        <taxon>Pseudomonadati</taxon>
        <taxon>Thermodesulfobacteriota</taxon>
        <taxon>Desulfobaccia</taxon>
        <taxon>Desulfobaccales</taxon>
        <taxon>Desulfobaccaceae</taxon>
        <taxon>Desulfobacca</taxon>
    </lineage>
</organism>
<dbReference type="CDD" id="cd06170">
    <property type="entry name" value="LuxR_C_like"/>
    <property type="match status" value="1"/>
</dbReference>
<sequence>MPVIRILISDDHAIVREGIKQILADTNDLVAAGEAASGHDVLEQVRREDWDMVLLDLAMPGKDGLETLKEIKKEKPKLPVLVLSIYPEEQYAVRALKAGASGYLTKESAPEELIAAIRKVSQGGKYISASLAEKLASHLGVDAEKPVHESLSDREYQVMLLIASGKTVSEIADDMCLSVKTVSTYRLRALSKMGMKNNATFTYYAIKHGLIK</sequence>
<dbReference type="GO" id="GO:0000160">
    <property type="term" value="P:phosphorelay signal transduction system"/>
    <property type="evidence" value="ECO:0007669"/>
    <property type="project" value="InterPro"/>
</dbReference>
<dbReference type="Pfam" id="PF00196">
    <property type="entry name" value="GerE"/>
    <property type="match status" value="1"/>
</dbReference>
<dbReference type="PANTHER" id="PTHR43214">
    <property type="entry name" value="TWO-COMPONENT RESPONSE REGULATOR"/>
    <property type="match status" value="1"/>
</dbReference>
<evidence type="ECO:0000256" key="2">
    <source>
        <dbReference type="ARBA" id="ARBA00023015"/>
    </source>
</evidence>
<protein>
    <submittedName>
        <fullName evidence="8">Response regulator transcription factor</fullName>
    </submittedName>
</protein>
<evidence type="ECO:0000256" key="5">
    <source>
        <dbReference type="PROSITE-ProRule" id="PRU00169"/>
    </source>
</evidence>
<dbReference type="GO" id="GO:0003677">
    <property type="term" value="F:DNA binding"/>
    <property type="evidence" value="ECO:0007669"/>
    <property type="project" value="UniProtKB-KW"/>
</dbReference>
<dbReference type="InterPro" id="IPR016032">
    <property type="entry name" value="Sig_transdc_resp-reg_C-effctor"/>
</dbReference>
<dbReference type="PANTHER" id="PTHR43214:SF41">
    <property type="entry name" value="NITRATE_NITRITE RESPONSE REGULATOR PROTEIN NARP"/>
    <property type="match status" value="1"/>
</dbReference>
<dbReference type="InterPro" id="IPR001789">
    <property type="entry name" value="Sig_transdc_resp-reg_receiver"/>
</dbReference>
<dbReference type="Gene3D" id="3.40.50.2300">
    <property type="match status" value="1"/>
</dbReference>
<keyword evidence="2" id="KW-0805">Transcription regulation</keyword>
<dbReference type="SUPFAM" id="SSF46894">
    <property type="entry name" value="C-terminal effector domain of the bipartite response regulators"/>
    <property type="match status" value="1"/>
</dbReference>
<evidence type="ECO:0000256" key="3">
    <source>
        <dbReference type="ARBA" id="ARBA00023125"/>
    </source>
</evidence>
<dbReference type="InterPro" id="IPR039420">
    <property type="entry name" value="WalR-like"/>
</dbReference>
<dbReference type="InterPro" id="IPR000792">
    <property type="entry name" value="Tscrpt_reg_LuxR_C"/>
</dbReference>
<proteinExistence type="predicted"/>
<evidence type="ECO:0000259" key="6">
    <source>
        <dbReference type="PROSITE" id="PS50043"/>
    </source>
</evidence>
<dbReference type="SMART" id="SM00421">
    <property type="entry name" value="HTH_LUXR"/>
    <property type="match status" value="1"/>
</dbReference>
<name>A0A7V6A123_9BACT</name>
<dbReference type="AlphaFoldDB" id="A0A7V6A123"/>
<accession>A0A7V6A123</accession>
<dbReference type="PROSITE" id="PS00622">
    <property type="entry name" value="HTH_LUXR_1"/>
    <property type="match status" value="1"/>
</dbReference>
<keyword evidence="3" id="KW-0238">DNA-binding</keyword>
<dbReference type="PROSITE" id="PS50043">
    <property type="entry name" value="HTH_LUXR_2"/>
    <property type="match status" value="1"/>
</dbReference>
<gene>
    <name evidence="8" type="ORF">ENV52_00140</name>
</gene>
<reference evidence="8" key="1">
    <citation type="journal article" date="2020" name="mSystems">
        <title>Genome- and Community-Level Interaction Insights into Carbon Utilization and Element Cycling Functions of Hydrothermarchaeota in Hydrothermal Sediment.</title>
        <authorList>
            <person name="Zhou Z."/>
            <person name="Liu Y."/>
            <person name="Xu W."/>
            <person name="Pan J."/>
            <person name="Luo Z.H."/>
            <person name="Li M."/>
        </authorList>
    </citation>
    <scope>NUCLEOTIDE SEQUENCE [LARGE SCALE GENOMIC DNA]</scope>
    <source>
        <strain evidence="8">SpSt-767</strain>
    </source>
</reference>
<evidence type="ECO:0000256" key="4">
    <source>
        <dbReference type="ARBA" id="ARBA00023163"/>
    </source>
</evidence>
<dbReference type="Pfam" id="PF00072">
    <property type="entry name" value="Response_reg"/>
    <property type="match status" value="1"/>
</dbReference>
<dbReference type="SUPFAM" id="SSF52172">
    <property type="entry name" value="CheY-like"/>
    <property type="match status" value="1"/>
</dbReference>
<dbReference type="SMART" id="SM00448">
    <property type="entry name" value="REC"/>
    <property type="match status" value="1"/>
</dbReference>
<dbReference type="InterPro" id="IPR011006">
    <property type="entry name" value="CheY-like_superfamily"/>
</dbReference>
<dbReference type="GO" id="GO:0006355">
    <property type="term" value="P:regulation of DNA-templated transcription"/>
    <property type="evidence" value="ECO:0007669"/>
    <property type="project" value="InterPro"/>
</dbReference>
<dbReference type="InterPro" id="IPR058245">
    <property type="entry name" value="NreC/VraR/RcsB-like_REC"/>
</dbReference>
<comment type="caution">
    <text evidence="8">The sequence shown here is derived from an EMBL/GenBank/DDBJ whole genome shotgun (WGS) entry which is preliminary data.</text>
</comment>
<feature type="domain" description="Response regulatory" evidence="7">
    <location>
        <begin position="5"/>
        <end position="121"/>
    </location>
</feature>
<keyword evidence="4" id="KW-0804">Transcription</keyword>
<dbReference type="PRINTS" id="PR00038">
    <property type="entry name" value="HTHLUXR"/>
</dbReference>
<feature type="modified residue" description="4-aspartylphosphate" evidence="5">
    <location>
        <position position="56"/>
    </location>
</feature>
<evidence type="ECO:0000313" key="8">
    <source>
        <dbReference type="EMBL" id="HHS28098.1"/>
    </source>
</evidence>
<dbReference type="EMBL" id="DTGR01000003">
    <property type="protein sequence ID" value="HHS28098.1"/>
    <property type="molecule type" value="Genomic_DNA"/>
</dbReference>
<evidence type="ECO:0000256" key="1">
    <source>
        <dbReference type="ARBA" id="ARBA00022553"/>
    </source>
</evidence>